<gene>
    <name evidence="1" type="ORF">SAMN04489716_2529</name>
</gene>
<dbReference type="EMBL" id="LT629758">
    <property type="protein sequence ID" value="SDT10812.1"/>
    <property type="molecule type" value="Genomic_DNA"/>
</dbReference>
<accession>A0A1H1XNS1</accession>
<dbReference type="RefSeq" id="WP_092544469.1">
    <property type="nucleotide sequence ID" value="NZ_BOMJ01000048.1"/>
</dbReference>
<reference evidence="1 2" key="1">
    <citation type="submission" date="2016-10" db="EMBL/GenBank/DDBJ databases">
        <authorList>
            <person name="de Groot N.N."/>
        </authorList>
    </citation>
    <scope>NUCLEOTIDE SEQUENCE [LARGE SCALE GENOMIC DNA]</scope>
    <source>
        <strain evidence="1 2">DSM 43941</strain>
    </source>
</reference>
<evidence type="ECO:0000313" key="2">
    <source>
        <dbReference type="Proteomes" id="UP000198688"/>
    </source>
</evidence>
<organism evidence="1 2">
    <name type="scientific">Actinoplanes derwentensis</name>
    <dbReference type="NCBI Taxonomy" id="113562"/>
    <lineage>
        <taxon>Bacteria</taxon>
        <taxon>Bacillati</taxon>
        <taxon>Actinomycetota</taxon>
        <taxon>Actinomycetes</taxon>
        <taxon>Micromonosporales</taxon>
        <taxon>Micromonosporaceae</taxon>
        <taxon>Actinoplanes</taxon>
    </lineage>
</organism>
<proteinExistence type="predicted"/>
<protein>
    <submittedName>
        <fullName evidence="1">Uncharacterized protein</fullName>
    </submittedName>
</protein>
<dbReference type="OrthoDB" id="3685225at2"/>
<dbReference type="AlphaFoldDB" id="A0A1H1XNS1"/>
<name>A0A1H1XNS1_9ACTN</name>
<dbReference type="Proteomes" id="UP000198688">
    <property type="component" value="Chromosome I"/>
</dbReference>
<sequence length="98" mass="10737">MTDPDPAHMLHYCSTVVPDMLTTVCGVDVDLAHRIGCDILDRAEAFAALTASDQRVLIVPFLEEAAHHRRWTLRWTAGRRSPLSCGTACSNKPTTTAC</sequence>
<keyword evidence="2" id="KW-1185">Reference proteome</keyword>
<evidence type="ECO:0000313" key="1">
    <source>
        <dbReference type="EMBL" id="SDT10812.1"/>
    </source>
</evidence>